<protein>
    <submittedName>
        <fullName evidence="1">Uncharacterized protein</fullName>
    </submittedName>
</protein>
<reference evidence="2" key="1">
    <citation type="submission" date="2017-06" db="EMBL/GenBank/DDBJ databases">
        <authorList>
            <person name="Varghese N."/>
            <person name="Submissions S."/>
        </authorList>
    </citation>
    <scope>NUCLEOTIDE SEQUENCE [LARGE SCALE GENOMIC DNA]</scope>
    <source>
        <strain evidence="2">DSM 137</strain>
    </source>
</reference>
<organism evidence="1 2">
    <name type="scientific">Rhodoblastus acidophilus</name>
    <name type="common">Rhodopseudomonas acidophila</name>
    <dbReference type="NCBI Taxonomy" id="1074"/>
    <lineage>
        <taxon>Bacteria</taxon>
        <taxon>Pseudomonadati</taxon>
        <taxon>Pseudomonadota</taxon>
        <taxon>Alphaproteobacteria</taxon>
        <taxon>Hyphomicrobiales</taxon>
        <taxon>Rhodoblastaceae</taxon>
        <taxon>Rhodoblastus</taxon>
    </lineage>
</organism>
<evidence type="ECO:0000313" key="1">
    <source>
        <dbReference type="EMBL" id="SNB53360.1"/>
    </source>
</evidence>
<keyword evidence="2" id="KW-1185">Reference proteome</keyword>
<proteinExistence type="predicted"/>
<gene>
    <name evidence="1" type="ORF">SAMN06265338_101328</name>
</gene>
<dbReference type="RefSeq" id="WP_088518817.1">
    <property type="nucleotide sequence ID" value="NZ_FYDG01000001.1"/>
</dbReference>
<dbReference type="AlphaFoldDB" id="A0A212Q253"/>
<accession>A0A212Q253</accession>
<evidence type="ECO:0000313" key="2">
    <source>
        <dbReference type="Proteomes" id="UP000198418"/>
    </source>
</evidence>
<sequence length="71" mass="7464">MLSIVILICSIATAPADCRETNALQVVNGGQARTANNCGALAQEALARNALKPAPDREYAKVACLHSKEAR</sequence>
<name>A0A212Q253_RHOAC</name>
<dbReference type="EMBL" id="FYDG01000001">
    <property type="protein sequence ID" value="SNB53360.1"/>
    <property type="molecule type" value="Genomic_DNA"/>
</dbReference>
<dbReference type="OrthoDB" id="8100039at2"/>
<dbReference type="Proteomes" id="UP000198418">
    <property type="component" value="Unassembled WGS sequence"/>
</dbReference>